<feature type="domain" description="Asn/Gln amidotransferase" evidence="12">
    <location>
        <begin position="331"/>
        <end position="475"/>
    </location>
</feature>
<accession>A0A369KI54</accession>
<dbReference type="InterPro" id="IPR004413">
    <property type="entry name" value="GatB"/>
</dbReference>
<dbReference type="FunFam" id="1.10.10.410:FF:000001">
    <property type="entry name" value="Aspartyl/glutamyl-tRNA(Asn/Gln) amidotransferase subunit B"/>
    <property type="match status" value="1"/>
</dbReference>
<dbReference type="InterPro" id="IPR017959">
    <property type="entry name" value="Asn/Gln-tRNA_amidoTrfase_suB/E"/>
</dbReference>
<evidence type="ECO:0000256" key="7">
    <source>
        <dbReference type="ARBA" id="ARBA00022917"/>
    </source>
</evidence>
<dbReference type="InterPro" id="IPR023168">
    <property type="entry name" value="GatB_Yqey_C_2"/>
</dbReference>
<comment type="catalytic activity">
    <reaction evidence="10 11">
        <text>L-glutamyl-tRNA(Gln) + L-glutamine + ATP + H2O = L-glutaminyl-tRNA(Gln) + L-glutamate + ADP + phosphate + H(+)</text>
        <dbReference type="Rhea" id="RHEA:17521"/>
        <dbReference type="Rhea" id="RHEA-COMP:9681"/>
        <dbReference type="Rhea" id="RHEA-COMP:9684"/>
        <dbReference type="ChEBI" id="CHEBI:15377"/>
        <dbReference type="ChEBI" id="CHEBI:15378"/>
        <dbReference type="ChEBI" id="CHEBI:29985"/>
        <dbReference type="ChEBI" id="CHEBI:30616"/>
        <dbReference type="ChEBI" id="CHEBI:43474"/>
        <dbReference type="ChEBI" id="CHEBI:58359"/>
        <dbReference type="ChEBI" id="CHEBI:78520"/>
        <dbReference type="ChEBI" id="CHEBI:78521"/>
        <dbReference type="ChEBI" id="CHEBI:456216"/>
    </reaction>
</comment>
<evidence type="ECO:0000256" key="6">
    <source>
        <dbReference type="ARBA" id="ARBA00022840"/>
    </source>
</evidence>
<dbReference type="InterPro" id="IPR018027">
    <property type="entry name" value="Asn/Gln_amidotransferase"/>
</dbReference>
<keyword evidence="5 11" id="KW-0547">Nucleotide-binding</keyword>
<keyword evidence="13" id="KW-0808">Transferase</keyword>
<evidence type="ECO:0000313" key="13">
    <source>
        <dbReference type="EMBL" id="RDB31473.1"/>
    </source>
</evidence>
<dbReference type="InterPro" id="IPR006075">
    <property type="entry name" value="Asn/Gln-tRNA_Trfase_suB/E_cat"/>
</dbReference>
<sequence>MSTWKAVIGLEIHVQLKTKLKLFSPAPTSFGDEPNRSIHPCCTGLPGALPRLSQEPVNHAIRLGLALESKIHDELRFDRKSYFYPDSPRNFQITQFFHPILQGGYVCIPLGDQEKHVHIRDAHLEDDTAILKHLPGVTGIDFNRAGMPLIEIVTEPDIETPEEAALFVSELKLILEYLNISDCDMEKGQLRVDANVSVRKEGEAFRPKCEIKNLNSISILTKALKIEMERQIRCYDSHPEKKPEEVILSSTFRWDAQKKTLILMRTKDTATDYRYFPEPDLPPTPVPKGLIEEIRQKLPELPKERRATLREKYSLHTESLYVLVSDQRLFLYFEEAAHFCKHFQQLANWIIVEFSGQLRCPIYMSDIKPQHVASLVELIMTKKLSGKNAKVVAAHMVETFLSPEEILKQDPSLSLSQDTNNLNKMITSVLEEHPDSILDYRNGKMRALNFLVGKVMSSCKQADPAMVREVLLQKMSSQ</sequence>
<dbReference type="NCBIfam" id="TIGR00133">
    <property type="entry name" value="gatB"/>
    <property type="match status" value="1"/>
</dbReference>
<comment type="function">
    <text evidence="8 11">Allows the formation of correctly charged Asn-tRNA(Asn) or Gln-tRNA(Gln) through the transamidation of misacylated Asp-tRNA(Asn) or Glu-tRNA(Gln) in organisms which lack either or both of asparaginyl-tRNA or glutaminyl-tRNA synthetases. The reaction takes place in the presence of glutamine and ATP through an activated phospho-Asp-tRNA(Asn) or phospho-Glu-tRNA(Gln).</text>
</comment>
<dbReference type="GO" id="GO:0005524">
    <property type="term" value="F:ATP binding"/>
    <property type="evidence" value="ECO:0007669"/>
    <property type="project" value="UniProtKB-KW"/>
</dbReference>
<dbReference type="NCBIfam" id="NF004014">
    <property type="entry name" value="PRK05477.1-4"/>
    <property type="match status" value="1"/>
</dbReference>
<evidence type="ECO:0000256" key="9">
    <source>
        <dbReference type="ARBA" id="ARBA00047380"/>
    </source>
</evidence>
<dbReference type="HAMAP" id="MF_00121">
    <property type="entry name" value="GatB"/>
    <property type="match status" value="1"/>
</dbReference>
<dbReference type="GO" id="GO:0050567">
    <property type="term" value="F:glutaminyl-tRNA synthase (glutamine-hydrolyzing) activity"/>
    <property type="evidence" value="ECO:0007669"/>
    <property type="project" value="UniProtKB-UniRule"/>
</dbReference>
<evidence type="ECO:0000256" key="5">
    <source>
        <dbReference type="ARBA" id="ARBA00022741"/>
    </source>
</evidence>
<comment type="similarity">
    <text evidence="1 11">Belongs to the GatB/GatE family. GatB subfamily.</text>
</comment>
<comment type="catalytic activity">
    <reaction evidence="9 11">
        <text>L-aspartyl-tRNA(Asn) + L-glutamine + ATP + H2O = L-asparaginyl-tRNA(Asn) + L-glutamate + ADP + phosphate + 2 H(+)</text>
        <dbReference type="Rhea" id="RHEA:14513"/>
        <dbReference type="Rhea" id="RHEA-COMP:9674"/>
        <dbReference type="Rhea" id="RHEA-COMP:9677"/>
        <dbReference type="ChEBI" id="CHEBI:15377"/>
        <dbReference type="ChEBI" id="CHEBI:15378"/>
        <dbReference type="ChEBI" id="CHEBI:29985"/>
        <dbReference type="ChEBI" id="CHEBI:30616"/>
        <dbReference type="ChEBI" id="CHEBI:43474"/>
        <dbReference type="ChEBI" id="CHEBI:58359"/>
        <dbReference type="ChEBI" id="CHEBI:78515"/>
        <dbReference type="ChEBI" id="CHEBI:78516"/>
        <dbReference type="ChEBI" id="CHEBI:456216"/>
    </reaction>
</comment>
<evidence type="ECO:0000256" key="3">
    <source>
        <dbReference type="ARBA" id="ARBA00016923"/>
    </source>
</evidence>
<dbReference type="AlphaFoldDB" id="A0A369KI54"/>
<keyword evidence="4 11" id="KW-0436">Ligase</keyword>
<evidence type="ECO:0000256" key="4">
    <source>
        <dbReference type="ARBA" id="ARBA00022598"/>
    </source>
</evidence>
<evidence type="ECO:0000256" key="10">
    <source>
        <dbReference type="ARBA" id="ARBA00047913"/>
    </source>
</evidence>
<dbReference type="NCBIfam" id="NF004012">
    <property type="entry name" value="PRK05477.1-2"/>
    <property type="match status" value="1"/>
</dbReference>
<keyword evidence="14" id="KW-1185">Reference proteome</keyword>
<evidence type="ECO:0000259" key="12">
    <source>
        <dbReference type="SMART" id="SM00845"/>
    </source>
</evidence>
<dbReference type="SMART" id="SM00845">
    <property type="entry name" value="GatB_Yqey"/>
    <property type="match status" value="1"/>
</dbReference>
<dbReference type="PROSITE" id="PS01234">
    <property type="entry name" value="GATB"/>
    <property type="match status" value="1"/>
</dbReference>
<keyword evidence="6 11" id="KW-0067">ATP-binding</keyword>
<comment type="caution">
    <text evidence="13">The sequence shown here is derived from an EMBL/GenBank/DDBJ whole genome shotgun (WGS) entry which is preliminary data.</text>
</comment>
<protein>
    <recommendedName>
        <fullName evidence="3 11">Aspartyl/glutamyl-tRNA(Asn/Gln) amidotransferase subunit B</fullName>
        <shortName evidence="11">Asp/Glu-ADT subunit B</shortName>
        <ecNumber evidence="11">6.3.5.-</ecNumber>
    </recommendedName>
</protein>
<dbReference type="GO" id="GO:0050566">
    <property type="term" value="F:asparaginyl-tRNA synthase (glutamine-hydrolyzing) activity"/>
    <property type="evidence" value="ECO:0007669"/>
    <property type="project" value="RHEA"/>
</dbReference>
<comment type="subunit">
    <text evidence="2 11">Heterotrimer of A, B and C subunits.</text>
</comment>
<dbReference type="SUPFAM" id="SSF89095">
    <property type="entry name" value="GatB/YqeY motif"/>
    <property type="match status" value="1"/>
</dbReference>
<dbReference type="GO" id="GO:0070681">
    <property type="term" value="P:glutaminyl-tRNAGln biosynthesis via transamidation"/>
    <property type="evidence" value="ECO:0007669"/>
    <property type="project" value="TreeGrafter"/>
</dbReference>
<dbReference type="SUPFAM" id="SSF55931">
    <property type="entry name" value="Glutamine synthetase/guanido kinase"/>
    <property type="match status" value="1"/>
</dbReference>
<evidence type="ECO:0000256" key="2">
    <source>
        <dbReference type="ARBA" id="ARBA00011123"/>
    </source>
</evidence>
<dbReference type="Pfam" id="PF02934">
    <property type="entry name" value="GatB_N"/>
    <property type="match status" value="1"/>
</dbReference>
<dbReference type="Proteomes" id="UP000253816">
    <property type="component" value="Unassembled WGS sequence"/>
</dbReference>
<dbReference type="Gene3D" id="1.10.10.410">
    <property type="match status" value="1"/>
</dbReference>
<reference evidence="13 14" key="1">
    <citation type="submission" date="2018-07" db="EMBL/GenBank/DDBJ databases">
        <title>Comparative genomics of the Candidatus Parilichlamydiaceae reveals evidence of convergent evolution and genome reduction in the phylum Chlamydiae.</title>
        <authorList>
            <person name="Taylor-Brown A."/>
            <person name="Polkinghorne A."/>
        </authorList>
    </citation>
    <scope>NUCLEOTIDE SEQUENCE [LARGE SCALE GENOMIC DNA]</scope>
    <source>
        <strain evidence="13 14">Hat2</strain>
    </source>
</reference>
<gene>
    <name evidence="11" type="primary">gatB</name>
    <name evidence="13" type="ORF">HAT2_00419</name>
</gene>
<dbReference type="Pfam" id="PF02637">
    <property type="entry name" value="GatB_Yqey"/>
    <property type="match status" value="1"/>
</dbReference>
<evidence type="ECO:0000256" key="11">
    <source>
        <dbReference type="HAMAP-Rule" id="MF_00121"/>
    </source>
</evidence>
<keyword evidence="7 11" id="KW-0648">Protein biosynthesis</keyword>
<dbReference type="InterPro" id="IPR014746">
    <property type="entry name" value="Gln_synth/guanido_kin_cat_dom"/>
</dbReference>
<dbReference type="EMBL" id="QQBG01000015">
    <property type="protein sequence ID" value="RDB31473.1"/>
    <property type="molecule type" value="Genomic_DNA"/>
</dbReference>
<dbReference type="InterPro" id="IPR017958">
    <property type="entry name" value="Gln-tRNA_amidoTrfase_suB_CS"/>
</dbReference>
<evidence type="ECO:0000256" key="8">
    <source>
        <dbReference type="ARBA" id="ARBA00024799"/>
    </source>
</evidence>
<name>A0A369KI54_9BACT</name>
<proteinExistence type="inferred from homology"/>
<evidence type="ECO:0000313" key="14">
    <source>
        <dbReference type="Proteomes" id="UP000253816"/>
    </source>
</evidence>
<dbReference type="EC" id="6.3.5.-" evidence="11"/>
<evidence type="ECO:0000256" key="1">
    <source>
        <dbReference type="ARBA" id="ARBA00005306"/>
    </source>
</evidence>
<dbReference type="GO" id="GO:0016740">
    <property type="term" value="F:transferase activity"/>
    <property type="evidence" value="ECO:0007669"/>
    <property type="project" value="UniProtKB-KW"/>
</dbReference>
<organism evidence="13 14">
    <name type="scientific">Candidatus Similichlamydia laticola</name>
    <dbReference type="NCBI Taxonomy" id="2170265"/>
    <lineage>
        <taxon>Bacteria</taxon>
        <taxon>Pseudomonadati</taxon>
        <taxon>Chlamydiota</taxon>
        <taxon>Chlamydiia</taxon>
        <taxon>Parachlamydiales</taxon>
        <taxon>Candidatus Parilichlamydiaceae</taxon>
        <taxon>Candidatus Similichlamydia</taxon>
    </lineage>
</organism>
<dbReference type="RefSeq" id="WP_181860312.1">
    <property type="nucleotide sequence ID" value="NZ_QQBG01000015.1"/>
</dbReference>
<dbReference type="GO" id="GO:0006412">
    <property type="term" value="P:translation"/>
    <property type="evidence" value="ECO:0007669"/>
    <property type="project" value="UniProtKB-UniRule"/>
</dbReference>
<dbReference type="PANTHER" id="PTHR11659">
    <property type="entry name" value="GLUTAMYL-TRNA GLN AMIDOTRANSFERASE SUBUNIT B MITOCHONDRIAL AND PROKARYOTIC PET112-RELATED"/>
    <property type="match status" value="1"/>
</dbReference>
<dbReference type="InterPro" id="IPR003789">
    <property type="entry name" value="Asn/Gln_tRNA_amidoTrase-B-like"/>
</dbReference>
<dbReference type="PANTHER" id="PTHR11659:SF0">
    <property type="entry name" value="GLUTAMYL-TRNA(GLN) AMIDOTRANSFERASE SUBUNIT B, MITOCHONDRIAL"/>
    <property type="match status" value="1"/>
</dbReference>